<comment type="catalytic activity">
    <reaction evidence="5">
        <text>dUMP + (6R)-5,10-methylene-5,6,7,8-tetrahydrofolate + NADPH + H(+) = dTMP + (6S)-5,6,7,8-tetrahydrofolate + NADP(+)</text>
        <dbReference type="Rhea" id="RHEA:29043"/>
        <dbReference type="ChEBI" id="CHEBI:15378"/>
        <dbReference type="ChEBI" id="CHEBI:15636"/>
        <dbReference type="ChEBI" id="CHEBI:57453"/>
        <dbReference type="ChEBI" id="CHEBI:57783"/>
        <dbReference type="ChEBI" id="CHEBI:58349"/>
        <dbReference type="ChEBI" id="CHEBI:63528"/>
        <dbReference type="ChEBI" id="CHEBI:246422"/>
        <dbReference type="EC" id="2.1.1.148"/>
    </reaction>
</comment>
<comment type="cofactor">
    <cofactor evidence="5">
        <name>FAD</name>
        <dbReference type="ChEBI" id="CHEBI:57692"/>
    </cofactor>
    <text evidence="5">Binds 4 FAD per tetramer. Each FAD binding site is formed by three monomers.</text>
</comment>
<comment type="pathway">
    <text evidence="5">Pyrimidine metabolism; dTTP biosynthesis.</text>
</comment>
<evidence type="ECO:0000256" key="3">
    <source>
        <dbReference type="ARBA" id="ARBA00022727"/>
    </source>
</evidence>
<dbReference type="UniPathway" id="UPA00575"/>
<dbReference type="CDD" id="cd20175">
    <property type="entry name" value="ThyX"/>
    <property type="match status" value="1"/>
</dbReference>
<dbReference type="GO" id="GO:0006231">
    <property type="term" value="P:dTMP biosynthetic process"/>
    <property type="evidence" value="ECO:0007669"/>
    <property type="project" value="UniProtKB-UniRule"/>
</dbReference>
<dbReference type="HAMAP" id="MF_01408">
    <property type="entry name" value="ThyX"/>
    <property type="match status" value="1"/>
</dbReference>
<evidence type="ECO:0000256" key="2">
    <source>
        <dbReference type="ARBA" id="ARBA00022630"/>
    </source>
</evidence>
<feature type="binding site" evidence="5">
    <location>
        <position position="115"/>
    </location>
    <ligand>
        <name>FAD</name>
        <dbReference type="ChEBI" id="CHEBI:57692"/>
        <note>ligand shared between neighboring subunits</note>
    </ligand>
</feature>
<dbReference type="Gene3D" id="3.30.1360.170">
    <property type="match status" value="1"/>
</dbReference>
<proteinExistence type="inferred from homology"/>
<dbReference type="GO" id="GO:0006235">
    <property type="term" value="P:dTTP biosynthetic process"/>
    <property type="evidence" value="ECO:0007669"/>
    <property type="project" value="UniProtKB-UniRule"/>
</dbReference>
<feature type="binding site" evidence="5">
    <location>
        <begin position="107"/>
        <end position="109"/>
    </location>
    <ligand>
        <name>FAD</name>
        <dbReference type="ChEBI" id="CHEBI:57692"/>
        <note>ligand shared between neighboring subunits</note>
    </ligand>
</feature>
<dbReference type="HOGENOM" id="CLU_077585_0_0_11"/>
<dbReference type="InterPro" id="IPR036098">
    <property type="entry name" value="Thymidylate_synthase_ThyX_sf"/>
</dbReference>
<keyword evidence="7" id="KW-1185">Reference proteome</keyword>
<dbReference type="GO" id="GO:0050660">
    <property type="term" value="F:flavin adenine dinucleotide binding"/>
    <property type="evidence" value="ECO:0007669"/>
    <property type="project" value="UniProtKB-UniRule"/>
</dbReference>
<evidence type="ECO:0000313" key="7">
    <source>
        <dbReference type="Proteomes" id="UP000006001"/>
    </source>
</evidence>
<dbReference type="PANTHER" id="PTHR34934:SF1">
    <property type="entry name" value="FLAVIN-DEPENDENT THYMIDYLATE SYNTHASE"/>
    <property type="match status" value="1"/>
</dbReference>
<feature type="binding site" evidence="5">
    <location>
        <position position="83"/>
    </location>
    <ligand>
        <name>FAD</name>
        <dbReference type="ChEBI" id="CHEBI:57692"/>
        <note>ligand shared between neighboring subunits</note>
    </ligand>
</feature>
<keyword evidence="2 5" id="KW-0285">Flavoprotein</keyword>
<feature type="binding site" description="in other chain" evidence="5">
    <location>
        <begin position="115"/>
        <end position="119"/>
    </location>
    <ligand>
        <name>dUMP</name>
        <dbReference type="ChEBI" id="CHEBI:246422"/>
        <note>ligand shared between dimeric partners</note>
    </ligand>
</feature>
<evidence type="ECO:0000256" key="1">
    <source>
        <dbReference type="ARBA" id="ARBA00022603"/>
    </source>
</evidence>
<dbReference type="InterPro" id="IPR003669">
    <property type="entry name" value="Thymidylate_synthase_ThyX"/>
</dbReference>
<dbReference type="Proteomes" id="UP000006001">
    <property type="component" value="Unassembled WGS sequence"/>
</dbReference>
<dbReference type="NCBIfam" id="TIGR02170">
    <property type="entry name" value="thyX"/>
    <property type="match status" value="1"/>
</dbReference>
<keyword evidence="4 5" id="KW-0274">FAD</keyword>
<gene>
    <name evidence="5 6" type="primary">thyX</name>
    <name evidence="6" type="ORF">HMPREF0762_00891</name>
</gene>
<feature type="active site" description="Involved in ionization of N3 of dUMP, leading to its activation" evidence="5">
    <location>
        <position position="197"/>
    </location>
</feature>
<feature type="binding site" evidence="5">
    <location>
        <begin position="104"/>
        <end position="107"/>
    </location>
    <ligand>
        <name>dUMP</name>
        <dbReference type="ChEBI" id="CHEBI:246422"/>
        <note>ligand shared between dimeric partners</note>
    </ligand>
</feature>
<reference evidence="6" key="1">
    <citation type="submission" date="2009-10" db="EMBL/GenBank/DDBJ databases">
        <authorList>
            <person name="Weinstock G."/>
            <person name="Sodergren E."/>
            <person name="Clifton S."/>
            <person name="Fulton L."/>
            <person name="Fulton B."/>
            <person name="Courtney L."/>
            <person name="Fronick C."/>
            <person name="Harrison M."/>
            <person name="Strong C."/>
            <person name="Farmer C."/>
            <person name="Delahaunty K."/>
            <person name="Markovic C."/>
            <person name="Hall O."/>
            <person name="Minx P."/>
            <person name="Tomlinson C."/>
            <person name="Mitreva M."/>
            <person name="Nelson J."/>
            <person name="Hou S."/>
            <person name="Wollam A."/>
            <person name="Pepin K.H."/>
            <person name="Johnson M."/>
            <person name="Bhonagiri V."/>
            <person name="Nash W.E."/>
            <person name="Warren W."/>
            <person name="Chinwalla A."/>
            <person name="Mardis E.R."/>
            <person name="Wilson R.K."/>
        </authorList>
    </citation>
    <scope>NUCLEOTIDE SEQUENCE [LARGE SCALE GENOMIC DNA]</scope>
    <source>
        <strain evidence="6">ATCC 700122</strain>
    </source>
</reference>
<comment type="function">
    <text evidence="5">Catalyzes the reductive methylation of 2'-deoxyuridine-5'-monophosphate (dUMP) to 2'-deoxythymidine-5'-monophosphate (dTMP) while utilizing 5,10-methylenetetrahydrofolate (mTHF) as the methyl donor, and NADPH and FADH(2) as the reductant.</text>
</comment>
<protein>
    <recommendedName>
        <fullName evidence="5">Flavin-dependent thymidylate synthase</fullName>
        <shortName evidence="5">FDTS</shortName>
        <ecNumber evidence="5">2.1.1.148</ecNumber>
    </recommendedName>
    <alternativeName>
        <fullName evidence="5">FAD-dependent thymidylate synthase</fullName>
    </alternativeName>
    <alternativeName>
        <fullName evidence="5">Thymidylate synthase ThyX</fullName>
        <shortName evidence="5">TS</shortName>
        <shortName evidence="5">TSase</shortName>
    </alternativeName>
</protein>
<comment type="similarity">
    <text evidence="5">Belongs to the thymidylate synthase ThyX family.</text>
</comment>
<dbReference type="eggNOG" id="COG1351">
    <property type="taxonomic scope" value="Bacteria"/>
</dbReference>
<name>D0WGE0_SLAES</name>
<evidence type="ECO:0000256" key="5">
    <source>
        <dbReference type="HAMAP-Rule" id="MF_01408"/>
    </source>
</evidence>
<feature type="binding site" evidence="5">
    <location>
        <position position="197"/>
    </location>
    <ligand>
        <name>dUMP</name>
        <dbReference type="ChEBI" id="CHEBI:246422"/>
        <note>ligand shared between dimeric partners</note>
    </ligand>
</feature>
<keyword evidence="1 5" id="KW-0489">Methyltransferase</keyword>
<sequence length="254" mass="28086">MGGIFQVPPSCIVACIPLASQAQKDGRPMHVELLYHTPEPERAIATAARLCYAPVGAAELMETMPAERVTSVLSTILKSGHHSTLEHASYTFAVEGVSRALTHQLVRHRIASFNQQSQRYVKFKEGVPYVTPDSVSSDPELSRVFDAAVDAAVQAYEKLLAAGVPAEDARYLLPNATESKIVITMNVRSLLNFFSLRCCNRAQWEIRELAWKMLELARPTAPFIFMDAGPSCVREGCHEGKMTCKNPYPKIVRP</sequence>
<evidence type="ECO:0000256" key="4">
    <source>
        <dbReference type="ARBA" id="ARBA00022827"/>
    </source>
</evidence>
<feature type="binding site" description="in other chain" evidence="5">
    <location>
        <position position="170"/>
    </location>
    <ligand>
        <name>dUMP</name>
        <dbReference type="ChEBI" id="CHEBI:246422"/>
        <note>ligand shared between dimeric partners</note>
    </ligand>
</feature>
<feature type="binding site" evidence="5">
    <location>
        <position position="192"/>
    </location>
    <ligand>
        <name>FAD</name>
        <dbReference type="ChEBI" id="CHEBI:57692"/>
        <note>ligand shared between neighboring subunits</note>
    </ligand>
</feature>
<comment type="caution">
    <text evidence="6">The sequence shown here is derived from an EMBL/GenBank/DDBJ whole genome shotgun (WGS) entry which is preliminary data.</text>
</comment>
<dbReference type="Pfam" id="PF02511">
    <property type="entry name" value="Thy1"/>
    <property type="match status" value="1"/>
</dbReference>
<dbReference type="PANTHER" id="PTHR34934">
    <property type="entry name" value="FLAVIN-DEPENDENT THYMIDYLATE SYNTHASE"/>
    <property type="match status" value="1"/>
</dbReference>
<organism evidence="6 7">
    <name type="scientific">Slackia exigua (strain ATCC 700122 / DSM 15923 / CIP 105133 / JCM 11022 / KCTC 5966 / S-7)</name>
    <dbReference type="NCBI Taxonomy" id="649764"/>
    <lineage>
        <taxon>Bacteria</taxon>
        <taxon>Bacillati</taxon>
        <taxon>Actinomycetota</taxon>
        <taxon>Coriobacteriia</taxon>
        <taxon>Eggerthellales</taxon>
        <taxon>Eggerthellaceae</taxon>
        <taxon>Slackia</taxon>
    </lineage>
</organism>
<dbReference type="EC" id="2.1.1.148" evidence="5"/>
<dbReference type="EMBL" id="ACUX02000006">
    <property type="protein sequence ID" value="EEZ61553.1"/>
    <property type="molecule type" value="Genomic_DNA"/>
</dbReference>
<dbReference type="SUPFAM" id="SSF69796">
    <property type="entry name" value="Thymidylate synthase-complementing protein Thy1"/>
    <property type="match status" value="1"/>
</dbReference>
<dbReference type="GO" id="GO:0050797">
    <property type="term" value="F:thymidylate synthase (FAD) activity"/>
    <property type="evidence" value="ECO:0007669"/>
    <property type="project" value="UniProtKB-UniRule"/>
</dbReference>
<evidence type="ECO:0000313" key="6">
    <source>
        <dbReference type="EMBL" id="EEZ61553.1"/>
    </source>
</evidence>
<dbReference type="AlphaFoldDB" id="D0WGE0"/>
<dbReference type="PROSITE" id="PS51331">
    <property type="entry name" value="THYX"/>
    <property type="match status" value="1"/>
</dbReference>
<comment type="subunit">
    <text evidence="5">Homotetramer.</text>
</comment>
<keyword evidence="3 5" id="KW-0545">Nucleotide biosynthesis</keyword>
<feature type="binding site" evidence="5">
    <location>
        <begin position="186"/>
        <end position="188"/>
    </location>
    <ligand>
        <name>FAD</name>
        <dbReference type="ChEBI" id="CHEBI:57692"/>
        <note>ligand shared between neighboring subunits</note>
    </ligand>
</feature>
<dbReference type="GO" id="GO:0032259">
    <property type="term" value="P:methylation"/>
    <property type="evidence" value="ECO:0007669"/>
    <property type="project" value="UniProtKB-KW"/>
</dbReference>
<dbReference type="GO" id="GO:0004799">
    <property type="term" value="F:thymidylate synthase activity"/>
    <property type="evidence" value="ECO:0007669"/>
    <property type="project" value="TreeGrafter"/>
</dbReference>
<keyword evidence="5" id="KW-0521">NADP</keyword>
<dbReference type="STRING" id="649764.HMPREF0762_00891"/>
<dbReference type="GO" id="GO:0070402">
    <property type="term" value="F:NADPH binding"/>
    <property type="evidence" value="ECO:0007669"/>
    <property type="project" value="TreeGrafter"/>
</dbReference>
<keyword evidence="5 6" id="KW-0808">Transferase</keyword>
<accession>D0WGE0</accession>